<evidence type="ECO:0000256" key="15">
    <source>
        <dbReference type="ARBA" id="ARBA00061781"/>
    </source>
</evidence>
<dbReference type="Proteomes" id="UP001497382">
    <property type="component" value="Unassembled WGS sequence"/>
</dbReference>
<evidence type="ECO:0000256" key="11">
    <source>
        <dbReference type="ARBA" id="ARBA00022917"/>
    </source>
</evidence>
<comment type="similarity">
    <text evidence="3">Belongs to the TRAFAC class translation factor GTPase superfamily. Classic translation factor GTPase family. IF-2 subfamily.</text>
</comment>
<dbReference type="EC" id="3.6.5.3" evidence="4"/>
<feature type="compositionally biased region" description="Basic and acidic residues" evidence="16">
    <location>
        <begin position="144"/>
        <end position="154"/>
    </location>
</feature>
<dbReference type="InterPro" id="IPR029459">
    <property type="entry name" value="EFTU-type"/>
</dbReference>
<feature type="compositionally biased region" description="Basic and acidic residues" evidence="16">
    <location>
        <begin position="112"/>
        <end position="125"/>
    </location>
</feature>
<comment type="function">
    <text evidence="14">Plays a role in translation initiation. Ribosome-dependent GTPase that promotes the joining of the 60S ribosomal subunit to the pre-initiation complex to form the 80S initiation complex with the initiator methionine-tRNA in the P-site base paired to the start codon. Together with eIF1A (EIF1AX), actively orients the initiator methionine-tRNA in a conformation that allows 60S ribosomal subunit joining to form the 80S initiation complex. Is released after formation of the 80S initiation complex. Its GTPase activity is not essential for ribosomal subunits joining, but GTP hydrolysis is needed for eIF1A (EIF1AX) ejection quickly followed by EIF5B release to form elongation-competent ribosomes. In contrast to its procaryotic homolog, does not promote recruitment of Met-rRNA to the small ribosomal subunit.</text>
</comment>
<dbReference type="SUPFAM" id="SSF50447">
    <property type="entry name" value="Translation proteins"/>
    <property type="match status" value="1"/>
</dbReference>
<dbReference type="Gene3D" id="2.40.30.10">
    <property type="entry name" value="Translation factors"/>
    <property type="match status" value="2"/>
</dbReference>
<dbReference type="GO" id="GO:0005525">
    <property type="term" value="F:GTP binding"/>
    <property type="evidence" value="ECO:0007669"/>
    <property type="project" value="UniProtKB-KW"/>
</dbReference>
<comment type="subcellular location">
    <subcellularLocation>
        <location evidence="2">Cytoplasm</location>
    </subcellularLocation>
</comment>
<dbReference type="EMBL" id="CAXIEN010000381">
    <property type="protein sequence ID" value="CAL1295842.1"/>
    <property type="molecule type" value="Genomic_DNA"/>
</dbReference>
<dbReference type="NCBIfam" id="NF003078">
    <property type="entry name" value="PRK04004.1"/>
    <property type="match status" value="1"/>
</dbReference>
<dbReference type="CDD" id="cd03703">
    <property type="entry name" value="aeIF5B_II"/>
    <property type="match status" value="1"/>
</dbReference>
<feature type="domain" description="Tr-type G" evidence="17">
    <location>
        <begin position="571"/>
        <end position="788"/>
    </location>
</feature>
<feature type="compositionally biased region" description="Basic and acidic residues" evidence="16">
    <location>
        <begin position="484"/>
        <end position="494"/>
    </location>
</feature>
<evidence type="ECO:0000256" key="7">
    <source>
        <dbReference type="ARBA" id="ARBA00022540"/>
    </source>
</evidence>
<organism evidence="18 19">
    <name type="scientific">Larinioides sclopetarius</name>
    <dbReference type="NCBI Taxonomy" id="280406"/>
    <lineage>
        <taxon>Eukaryota</taxon>
        <taxon>Metazoa</taxon>
        <taxon>Ecdysozoa</taxon>
        <taxon>Arthropoda</taxon>
        <taxon>Chelicerata</taxon>
        <taxon>Arachnida</taxon>
        <taxon>Araneae</taxon>
        <taxon>Araneomorphae</taxon>
        <taxon>Entelegynae</taxon>
        <taxon>Araneoidea</taxon>
        <taxon>Araneidae</taxon>
        <taxon>Larinioides</taxon>
    </lineage>
</organism>
<dbReference type="GO" id="GO:0046872">
    <property type="term" value="F:metal ion binding"/>
    <property type="evidence" value="ECO:0007669"/>
    <property type="project" value="UniProtKB-KW"/>
</dbReference>
<dbReference type="PANTHER" id="PTHR43381:SF4">
    <property type="entry name" value="EUKARYOTIC TRANSLATION INITIATION FACTOR 5B"/>
    <property type="match status" value="1"/>
</dbReference>
<dbReference type="FunFam" id="3.40.50.10050:FF:000002">
    <property type="entry name" value="Eukaryotic translation initiation factor 5B"/>
    <property type="match status" value="1"/>
</dbReference>
<feature type="compositionally biased region" description="Basic and acidic residues" evidence="16">
    <location>
        <begin position="29"/>
        <end position="50"/>
    </location>
</feature>
<dbReference type="PANTHER" id="PTHR43381">
    <property type="entry name" value="TRANSLATION INITIATION FACTOR IF-2-RELATED"/>
    <property type="match status" value="1"/>
</dbReference>
<evidence type="ECO:0000256" key="10">
    <source>
        <dbReference type="ARBA" id="ARBA00022801"/>
    </source>
</evidence>
<dbReference type="Pfam" id="PF00009">
    <property type="entry name" value="GTP_EFTU"/>
    <property type="match status" value="1"/>
</dbReference>
<evidence type="ECO:0000256" key="6">
    <source>
        <dbReference type="ARBA" id="ARBA00022490"/>
    </source>
</evidence>
<feature type="compositionally biased region" description="Basic and acidic residues" evidence="16">
    <location>
        <begin position="314"/>
        <end position="339"/>
    </location>
</feature>
<gene>
    <name evidence="18" type="ORF">LARSCL_LOCUS19506</name>
</gene>
<name>A0AAV2BIN4_9ARAC</name>
<feature type="region of interest" description="Disordered" evidence="16">
    <location>
        <begin position="1"/>
        <end position="339"/>
    </location>
</feature>
<feature type="compositionally biased region" description="Basic and acidic residues" evidence="16">
    <location>
        <begin position="251"/>
        <end position="275"/>
    </location>
</feature>
<evidence type="ECO:0000256" key="4">
    <source>
        <dbReference type="ARBA" id="ARBA00011986"/>
    </source>
</evidence>
<comment type="cofactor">
    <cofactor evidence="1">
        <name>a monovalent cation</name>
        <dbReference type="ChEBI" id="CHEBI:60242"/>
    </cofactor>
</comment>
<evidence type="ECO:0000256" key="2">
    <source>
        <dbReference type="ARBA" id="ARBA00004496"/>
    </source>
</evidence>
<dbReference type="FunFam" id="3.40.50.300:FF:000112">
    <property type="entry name" value="Eukaryotic translation initiation factor 5B"/>
    <property type="match status" value="1"/>
</dbReference>
<feature type="compositionally biased region" description="Polar residues" evidence="16">
    <location>
        <begin position="497"/>
        <end position="506"/>
    </location>
</feature>
<dbReference type="NCBIfam" id="TIGR00231">
    <property type="entry name" value="small_GTP"/>
    <property type="match status" value="1"/>
</dbReference>
<dbReference type="CDD" id="cd01887">
    <property type="entry name" value="IF2_eIF5B"/>
    <property type="match status" value="1"/>
</dbReference>
<protein>
    <recommendedName>
        <fullName evidence="5">Eukaryotic translation initiation factor 5B</fullName>
        <ecNumber evidence="4">3.6.5.3</ecNumber>
    </recommendedName>
    <alternativeName>
        <fullName evidence="13">Translation initiation factor IF-2</fullName>
    </alternativeName>
</protein>
<dbReference type="Pfam" id="PF14578">
    <property type="entry name" value="GTP_EFTU_D4"/>
    <property type="match status" value="1"/>
</dbReference>
<evidence type="ECO:0000256" key="8">
    <source>
        <dbReference type="ARBA" id="ARBA00022723"/>
    </source>
</evidence>
<evidence type="ECO:0000313" key="18">
    <source>
        <dbReference type="EMBL" id="CAL1295842.1"/>
    </source>
</evidence>
<dbReference type="InterPro" id="IPR009000">
    <property type="entry name" value="Transl_B-barrel_sf"/>
</dbReference>
<sequence>MGKDKKQKKNREDKEKFADGDNVSMPLESKVEKNQKNEVKSLKNGKEKSDLPTLSDEESEIEIITLEQQGKKKKKSKPKKANFSLLEIEGDDGNSEEEKSLKEQSLESIDMEDSKSSSKTKEKSAKKSKKKERKKKDEDDEDLDKLLEELKLEAGGKAPAKATSTEVVDAAPKPEEKSEKEPEVTKKSKKKKKVEEATTPAEEKEQPEGEEGETENSTVKTAAQKKKEKKEKEKQKKQAQFELSAKKKKPDAKPKEESPAPDDDQKDKDDEKKDDEVDESESKKKKKKKGKDDDEEKKDKKRPGKKMIAAMQEALKKAKEEEERLRLEEEAKIKAEEEAEKLRLEKLRLEQERKEKKKQKEKEKRERLRAEGKLLTKSQKQNRARMEATLAALREQGIEVPQIGEKKEPRPRLGDRKKPAKKKSLSQEPTSETTEIEEPASKEASPQLEDEEKKEPEPPPVKVEEEEDVKDAWDETSSSEDEEATKPEVKKVEIVTKASSKQAANKNESDEDEDSESESGESSSEEESESEEESYSSSESEDDNISSTEKIKNRIHKRRELAESNRTMDKLRSPVVCVLGHVDTGKTKILDKIRSSNVQDHEAGGITQQIGATMVPEDALREQCKFVKGFPEIDLKVPGLLIIDTPGHESFSNLRSRGSSLCDIAILVVDITHGLEPQTIESINMLKQRKTPFVVALNKIDRVYEWKTTKNKDVQDIIKSQSRSTKQFFEDRVKQVVLEFANQSLNAVLYYENPDPRQYISMVPTSALTGEGMGNLMALIVELTQSMMAKRLMFSEELQATILEVKAISGLGHTMDSILVNGRLREGDTIIFAGYDGPVCSQIRSLLMPQPLKELRIKTQFVEHREVEGAQGVKICGKDLDKAIAGLPLLVPKRPDETKVLMEEVAETFRDTMNSIKVTGTGVYVQTSTLGSLEALMEFLTESKIPVSGVRIGPVTKKDVMKASAMLEHDPTFAVILAFDVRIEREAQELADSLNIKIFHANIIYHLFDAFVKYRTEIKERNREMHKNAAVFPCKLKILPQFVFNSRDPIVVGVSVEAGVLKDGTPLCVPTKEFLDVGIVTTIEVNHKPVEFARKGQEVCIKIEPLGGESPKMYGRHFDHTDLLVSKISRQSIDLCKEHFREDLQKTDWQLMVELKKLFQIM</sequence>
<evidence type="ECO:0000256" key="9">
    <source>
        <dbReference type="ARBA" id="ARBA00022741"/>
    </source>
</evidence>
<dbReference type="GO" id="GO:0005739">
    <property type="term" value="C:mitochondrion"/>
    <property type="evidence" value="ECO:0007669"/>
    <property type="project" value="TreeGrafter"/>
</dbReference>
<feature type="compositionally biased region" description="Basic and acidic residues" evidence="16">
    <location>
        <begin position="353"/>
        <end position="374"/>
    </location>
</feature>
<evidence type="ECO:0000256" key="1">
    <source>
        <dbReference type="ARBA" id="ARBA00001944"/>
    </source>
</evidence>
<keyword evidence="8" id="KW-0479">Metal-binding</keyword>
<keyword evidence="10" id="KW-0378">Hydrolase</keyword>
<evidence type="ECO:0000256" key="14">
    <source>
        <dbReference type="ARBA" id="ARBA00053410"/>
    </source>
</evidence>
<feature type="region of interest" description="Disordered" evidence="16">
    <location>
        <begin position="353"/>
        <end position="553"/>
    </location>
</feature>
<dbReference type="PRINTS" id="PR00315">
    <property type="entry name" value="ELONGATNFCT"/>
</dbReference>
<dbReference type="CDD" id="cd16266">
    <property type="entry name" value="IF2_aeIF5B_IV"/>
    <property type="match status" value="1"/>
</dbReference>
<comment type="subunit">
    <text evidence="15">Interacts through its C-terminal domain (CTD) with the CTD of eIF1A (EIF1AX) or with the CTD of EIF5 (mutually exclusive) through a common binding site. Interacts with eIF1A (EIF1AX) from the location of the start codon by the 43S complex until the formation of the 80S complex. Interacts with ANXA5 in a calcium and phospholipid-dependent manner.</text>
</comment>
<dbReference type="SUPFAM" id="SSF52156">
    <property type="entry name" value="Initiation factor IF2/eIF5b, domain 3"/>
    <property type="match status" value="1"/>
</dbReference>
<dbReference type="Gene3D" id="3.40.50.10050">
    <property type="entry name" value="Translation initiation factor IF- 2, domain 3"/>
    <property type="match status" value="1"/>
</dbReference>
<dbReference type="SUPFAM" id="SSF52540">
    <property type="entry name" value="P-loop containing nucleoside triphosphate hydrolases"/>
    <property type="match status" value="1"/>
</dbReference>
<keyword evidence="9" id="KW-0547">Nucleotide-binding</keyword>
<evidence type="ECO:0000256" key="13">
    <source>
        <dbReference type="ARBA" id="ARBA00032478"/>
    </source>
</evidence>
<feature type="compositionally biased region" description="Basic residues" evidence="16">
    <location>
        <begin position="71"/>
        <end position="80"/>
    </location>
</feature>
<dbReference type="FunFam" id="2.40.30.10:FF:000026">
    <property type="entry name" value="Eukaryotic translation initiation factor 5B"/>
    <property type="match status" value="1"/>
</dbReference>
<dbReference type="PROSITE" id="PS51722">
    <property type="entry name" value="G_TR_2"/>
    <property type="match status" value="1"/>
</dbReference>
<evidence type="ECO:0000256" key="12">
    <source>
        <dbReference type="ARBA" id="ARBA00023134"/>
    </source>
</evidence>
<dbReference type="InterPro" id="IPR015760">
    <property type="entry name" value="TIF_IF2"/>
</dbReference>
<evidence type="ECO:0000256" key="16">
    <source>
        <dbReference type="SAM" id="MobiDB-lite"/>
    </source>
</evidence>
<feature type="compositionally biased region" description="Basic and acidic residues" evidence="16">
    <location>
        <begin position="172"/>
        <end position="186"/>
    </location>
</feature>
<dbReference type="GO" id="GO:0003743">
    <property type="term" value="F:translation initiation factor activity"/>
    <property type="evidence" value="ECO:0007669"/>
    <property type="project" value="UniProtKB-KW"/>
</dbReference>
<proteinExistence type="inferred from homology"/>
<evidence type="ECO:0000256" key="3">
    <source>
        <dbReference type="ARBA" id="ARBA00007733"/>
    </source>
</evidence>
<evidence type="ECO:0000256" key="5">
    <source>
        <dbReference type="ARBA" id="ARBA00013824"/>
    </source>
</evidence>
<dbReference type="Gene3D" id="3.40.50.300">
    <property type="entry name" value="P-loop containing nucleotide triphosphate hydrolases"/>
    <property type="match status" value="1"/>
</dbReference>
<keyword evidence="7" id="KW-0396">Initiation factor</keyword>
<evidence type="ECO:0000259" key="17">
    <source>
        <dbReference type="PROSITE" id="PS51722"/>
    </source>
</evidence>
<dbReference type="InterPro" id="IPR000795">
    <property type="entry name" value="T_Tr_GTP-bd_dom"/>
</dbReference>
<dbReference type="Pfam" id="PF11987">
    <property type="entry name" value="IF-2"/>
    <property type="match status" value="1"/>
</dbReference>
<keyword evidence="12" id="KW-0342">GTP-binding</keyword>
<feature type="compositionally biased region" description="Acidic residues" evidence="16">
    <location>
        <begin position="509"/>
        <end position="544"/>
    </location>
</feature>
<feature type="compositionally biased region" description="Basic and acidic residues" evidence="16">
    <location>
        <begin position="404"/>
        <end position="417"/>
    </location>
</feature>
<dbReference type="InterPro" id="IPR023115">
    <property type="entry name" value="TIF_IF2_dom3"/>
</dbReference>
<feature type="compositionally biased region" description="Basic and acidic residues" evidence="16">
    <location>
        <begin position="193"/>
        <end position="207"/>
    </location>
</feature>
<dbReference type="FunFam" id="2.40.30.10:FF:000013">
    <property type="entry name" value="eukaryotic translation initiation factor 5B"/>
    <property type="match status" value="1"/>
</dbReference>
<dbReference type="AlphaFoldDB" id="A0AAV2BIN4"/>
<dbReference type="GO" id="GO:0003924">
    <property type="term" value="F:GTPase activity"/>
    <property type="evidence" value="ECO:0007669"/>
    <property type="project" value="InterPro"/>
</dbReference>
<comment type="caution">
    <text evidence="18">The sequence shown here is derived from an EMBL/GenBank/DDBJ whole genome shotgun (WGS) entry which is preliminary data.</text>
</comment>
<feature type="compositionally biased region" description="Basic and acidic residues" evidence="16">
    <location>
        <begin position="96"/>
        <end position="105"/>
    </location>
</feature>
<keyword evidence="6" id="KW-0963">Cytoplasm</keyword>
<accession>A0AAV2BIN4</accession>
<keyword evidence="11" id="KW-0648">Protein biosynthesis</keyword>
<dbReference type="InterPro" id="IPR005225">
    <property type="entry name" value="Small_GTP-bd"/>
</dbReference>
<feature type="compositionally biased region" description="Basic and acidic residues" evidence="16">
    <location>
        <begin position="1"/>
        <end position="19"/>
    </location>
</feature>
<dbReference type="InterPro" id="IPR036925">
    <property type="entry name" value="TIF_IF2_dom3_sf"/>
</dbReference>
<evidence type="ECO:0000313" key="19">
    <source>
        <dbReference type="Proteomes" id="UP001497382"/>
    </source>
</evidence>
<keyword evidence="19" id="KW-1185">Reference proteome</keyword>
<dbReference type="InterPro" id="IPR027417">
    <property type="entry name" value="P-loop_NTPase"/>
</dbReference>
<reference evidence="18 19" key="1">
    <citation type="submission" date="2024-04" db="EMBL/GenBank/DDBJ databases">
        <authorList>
            <person name="Rising A."/>
            <person name="Reimegard J."/>
            <person name="Sonavane S."/>
            <person name="Akerstrom W."/>
            <person name="Nylinder S."/>
            <person name="Hedman E."/>
            <person name="Kallberg Y."/>
        </authorList>
    </citation>
    <scope>NUCLEOTIDE SEQUENCE [LARGE SCALE GENOMIC DNA]</scope>
</reference>